<dbReference type="STRING" id="476652.DEAC_c39120"/>
<dbReference type="InterPro" id="IPR050396">
    <property type="entry name" value="Glycosyltr_51/Transpeptidase"/>
</dbReference>
<evidence type="ECO:0000256" key="3">
    <source>
        <dbReference type="ARBA" id="ARBA00022679"/>
    </source>
</evidence>
<dbReference type="InterPro" id="IPR001264">
    <property type="entry name" value="Glyco_trans_51"/>
</dbReference>
<evidence type="ECO:0000313" key="9">
    <source>
        <dbReference type="Proteomes" id="UP000036356"/>
    </source>
</evidence>
<feature type="transmembrane region" description="Helical" evidence="6">
    <location>
        <begin position="7"/>
        <end position="30"/>
    </location>
</feature>
<name>A0A0J1FL53_9FIRM</name>
<dbReference type="GO" id="GO:0005886">
    <property type="term" value="C:plasma membrane"/>
    <property type="evidence" value="ECO:0007669"/>
    <property type="project" value="UniProtKB-SubCell"/>
</dbReference>
<dbReference type="PANTHER" id="PTHR32282:SF33">
    <property type="entry name" value="PEPTIDOGLYCAN GLYCOSYLTRANSFERASE"/>
    <property type="match status" value="1"/>
</dbReference>
<dbReference type="EMBL" id="LDZY01000017">
    <property type="protein sequence ID" value="KLU64097.1"/>
    <property type="molecule type" value="Genomic_DNA"/>
</dbReference>
<keyword evidence="5" id="KW-0046">Antibiotic resistance</keyword>
<sequence length="239" mass="27530">MKRFIKGLFRLFIFMFVVLCIGWFGLKFYFTYDYRISDQVRSIVVSQVKVHHTRYLTYNEIPEMYRNAVISTEDRSFFTNQGIDFRGILRAILVDLSAKQPLQGGSTITQQLIHNTLLSDIKKSLKWKLRESVYAIGIYDTLSKQETFELYANVIYFGHGANGLYQAAETYFAKAPSQLNDGELTMLAGLPNAPSVYDPFINMGLARERQNQVIQCMVDYGVITESQAKHIFDEPIELK</sequence>
<keyword evidence="6" id="KW-0472">Membrane</keyword>
<evidence type="ECO:0000256" key="6">
    <source>
        <dbReference type="SAM" id="Phobius"/>
    </source>
</evidence>
<reference evidence="8 9" key="1">
    <citation type="submission" date="2015-06" db="EMBL/GenBank/DDBJ databases">
        <title>Draft genome of the moderately acidophilic sulfate reducer Candidatus Desulfosporosinus acididurans strain M1.</title>
        <authorList>
            <person name="Poehlein A."/>
            <person name="Petzsch P."/>
            <person name="Johnson B.D."/>
            <person name="Schloemann M."/>
            <person name="Daniel R."/>
            <person name="Muehling M."/>
        </authorList>
    </citation>
    <scope>NUCLEOTIDE SEQUENCE [LARGE SCALE GENOMIC DNA]</scope>
    <source>
        <strain evidence="8 9">M1</strain>
    </source>
</reference>
<dbReference type="GO" id="GO:0008955">
    <property type="term" value="F:peptidoglycan glycosyltransferase activity"/>
    <property type="evidence" value="ECO:0007669"/>
    <property type="project" value="TreeGrafter"/>
</dbReference>
<proteinExistence type="predicted"/>
<dbReference type="SUPFAM" id="SSF53955">
    <property type="entry name" value="Lysozyme-like"/>
    <property type="match status" value="1"/>
</dbReference>
<dbReference type="AlphaFoldDB" id="A0A0J1FL53"/>
<comment type="subcellular location">
    <subcellularLocation>
        <location evidence="1">Cell membrane</location>
        <topology evidence="1">Single-pass type II membrane protein</topology>
    </subcellularLocation>
</comment>
<organism evidence="8 9">
    <name type="scientific">Desulfosporosinus acididurans</name>
    <dbReference type="NCBI Taxonomy" id="476652"/>
    <lineage>
        <taxon>Bacteria</taxon>
        <taxon>Bacillati</taxon>
        <taxon>Bacillota</taxon>
        <taxon>Clostridia</taxon>
        <taxon>Eubacteriales</taxon>
        <taxon>Desulfitobacteriaceae</taxon>
        <taxon>Desulfosporosinus</taxon>
    </lineage>
</organism>
<dbReference type="InterPro" id="IPR036950">
    <property type="entry name" value="PBP_transglycosylase"/>
</dbReference>
<dbReference type="Proteomes" id="UP000036356">
    <property type="component" value="Unassembled WGS sequence"/>
</dbReference>
<keyword evidence="4" id="KW-0735">Signal-anchor</keyword>
<accession>A0A0J1FL53</accession>
<keyword evidence="3" id="KW-0808">Transferase</keyword>
<evidence type="ECO:0000256" key="2">
    <source>
        <dbReference type="ARBA" id="ARBA00018638"/>
    </source>
</evidence>
<dbReference type="Pfam" id="PF00912">
    <property type="entry name" value="Transgly"/>
    <property type="match status" value="1"/>
</dbReference>
<dbReference type="PATRIC" id="fig|476652.3.peg.4141"/>
<feature type="domain" description="Glycosyl transferase family 51" evidence="7">
    <location>
        <begin position="46"/>
        <end position="217"/>
    </location>
</feature>
<dbReference type="GO" id="GO:0046677">
    <property type="term" value="P:response to antibiotic"/>
    <property type="evidence" value="ECO:0007669"/>
    <property type="project" value="UniProtKB-KW"/>
</dbReference>
<dbReference type="UniPathway" id="UPA00219"/>
<protein>
    <recommendedName>
        <fullName evidence="2">Penicillin-binding protein 1A</fullName>
    </recommendedName>
</protein>
<evidence type="ECO:0000256" key="1">
    <source>
        <dbReference type="ARBA" id="ARBA00004401"/>
    </source>
</evidence>
<comment type="caution">
    <text evidence="8">The sequence shown here is derived from an EMBL/GenBank/DDBJ whole genome shotgun (WGS) entry which is preliminary data.</text>
</comment>
<evidence type="ECO:0000256" key="5">
    <source>
        <dbReference type="ARBA" id="ARBA00023251"/>
    </source>
</evidence>
<dbReference type="GO" id="GO:0009252">
    <property type="term" value="P:peptidoglycan biosynthetic process"/>
    <property type="evidence" value="ECO:0007669"/>
    <property type="project" value="UniProtKB-UniPathway"/>
</dbReference>
<evidence type="ECO:0000256" key="4">
    <source>
        <dbReference type="ARBA" id="ARBA00022968"/>
    </source>
</evidence>
<evidence type="ECO:0000313" key="8">
    <source>
        <dbReference type="EMBL" id="KLU64097.1"/>
    </source>
</evidence>
<dbReference type="InterPro" id="IPR023346">
    <property type="entry name" value="Lysozyme-like_dom_sf"/>
</dbReference>
<keyword evidence="9" id="KW-1185">Reference proteome</keyword>
<dbReference type="PANTHER" id="PTHR32282">
    <property type="entry name" value="BINDING PROTEIN TRANSPEPTIDASE, PUTATIVE-RELATED"/>
    <property type="match status" value="1"/>
</dbReference>
<dbReference type="Gene3D" id="1.10.3810.10">
    <property type="entry name" value="Biosynthetic peptidoglycan transglycosylase-like"/>
    <property type="match status" value="1"/>
</dbReference>
<keyword evidence="6" id="KW-0812">Transmembrane</keyword>
<gene>
    <name evidence="8" type="primary">pbpD</name>
    <name evidence="8" type="ORF">DEAC_c39120</name>
</gene>
<keyword evidence="6" id="KW-1133">Transmembrane helix</keyword>
<evidence type="ECO:0000259" key="7">
    <source>
        <dbReference type="Pfam" id="PF00912"/>
    </source>
</evidence>